<reference evidence="4 5" key="1">
    <citation type="submission" date="2019-01" db="EMBL/GenBank/DDBJ databases">
        <title>Draft genome sequences of Candidatus Mycoplasma haemohominis SWG34-3 identified from a patient with pyrexia, anemia and liver dysfunction.</title>
        <authorList>
            <person name="Sekizuka T."/>
            <person name="Hattori N."/>
            <person name="Katano H."/>
            <person name="Takuma T."/>
            <person name="Ito T."/>
            <person name="Arai N."/>
            <person name="Yanai R."/>
            <person name="Ishii S."/>
            <person name="Miura Y."/>
            <person name="Tokunaga T."/>
            <person name="Watanabe H."/>
            <person name="Nomura N."/>
            <person name="Eguchi J."/>
            <person name="Arai T."/>
            <person name="Hasegawa H."/>
            <person name="Nakamaki T."/>
            <person name="Wakita T."/>
            <person name="Niki Y."/>
            <person name="Kuroda M."/>
        </authorList>
    </citation>
    <scope>NUCLEOTIDE SEQUENCE [LARGE SCALE GENOMIC DNA]</scope>
    <source>
        <strain evidence="4">SWG34-3</strain>
    </source>
</reference>
<keyword evidence="2" id="KW-0648">Protein biosynthesis</keyword>
<gene>
    <name evidence="4" type="primary">frr</name>
    <name evidence="4" type="ORF">MHSWG343_08420</name>
</gene>
<dbReference type="AlphaFoldDB" id="A0A478FUN8"/>
<organism evidence="4 5">
    <name type="scientific">Candidatus Mycoplasma haematohominis</name>
    <dbReference type="NCBI Taxonomy" id="1494318"/>
    <lineage>
        <taxon>Bacteria</taxon>
        <taxon>Bacillati</taxon>
        <taxon>Mycoplasmatota</taxon>
        <taxon>Mollicutes</taxon>
        <taxon>Mycoplasmataceae</taxon>
        <taxon>Mycoplasma</taxon>
    </lineage>
</organism>
<dbReference type="GO" id="GO:0043023">
    <property type="term" value="F:ribosomal large subunit binding"/>
    <property type="evidence" value="ECO:0007669"/>
    <property type="project" value="TreeGrafter"/>
</dbReference>
<evidence type="ECO:0000313" key="4">
    <source>
        <dbReference type="EMBL" id="GCE63835.1"/>
    </source>
</evidence>
<dbReference type="Pfam" id="PF01765">
    <property type="entry name" value="RRF"/>
    <property type="match status" value="1"/>
</dbReference>
<accession>A0A478FUN8</accession>
<dbReference type="Gene3D" id="3.30.1360.40">
    <property type="match status" value="1"/>
</dbReference>
<proteinExistence type="inferred from homology"/>
<name>A0A478FUN8_9MOLU</name>
<dbReference type="PANTHER" id="PTHR20982:SF3">
    <property type="entry name" value="MITOCHONDRIAL RIBOSOME RECYCLING FACTOR PSEUDO 1"/>
    <property type="match status" value="1"/>
</dbReference>
<dbReference type="GO" id="GO:0006412">
    <property type="term" value="P:translation"/>
    <property type="evidence" value="ECO:0007669"/>
    <property type="project" value="UniProtKB-KW"/>
</dbReference>
<sequence>MNFDWASLEEKFQGDFAGVVDRLEKNYKKLYTSRVSPDLVSDVYVNAYGSEMKIQETANFQVSAARTLVIKPYDVSIMDEIVKGLQKYHPEFSPIVQSDHIKIILNPPTEESRKKAVKEAKEYLEQAKIGVRNIRKECMDKLKKDDQIPEDQEKKYINQIDVEIKKMNGKLEAIFSAKEKDLMTI</sequence>
<dbReference type="PANTHER" id="PTHR20982">
    <property type="entry name" value="RIBOSOME RECYCLING FACTOR"/>
    <property type="match status" value="1"/>
</dbReference>
<feature type="domain" description="Ribosome recycling factor" evidence="3">
    <location>
        <begin position="23"/>
        <end position="183"/>
    </location>
</feature>
<dbReference type="Gene3D" id="1.10.132.20">
    <property type="entry name" value="Ribosome-recycling factor"/>
    <property type="match status" value="1"/>
</dbReference>
<evidence type="ECO:0000259" key="3">
    <source>
        <dbReference type="Pfam" id="PF01765"/>
    </source>
</evidence>
<evidence type="ECO:0000313" key="5">
    <source>
        <dbReference type="Proteomes" id="UP000324831"/>
    </source>
</evidence>
<dbReference type="InterPro" id="IPR023584">
    <property type="entry name" value="Ribosome_recyc_fac_dom"/>
</dbReference>
<dbReference type="InterPro" id="IPR002661">
    <property type="entry name" value="Ribosome_recyc_fac"/>
</dbReference>
<dbReference type="SUPFAM" id="SSF55194">
    <property type="entry name" value="Ribosome recycling factor, RRF"/>
    <property type="match status" value="1"/>
</dbReference>
<comment type="caution">
    <text evidence="4">The sequence shown here is derived from an EMBL/GenBank/DDBJ whole genome shotgun (WGS) entry which is preliminary data.</text>
</comment>
<evidence type="ECO:0000256" key="1">
    <source>
        <dbReference type="ARBA" id="ARBA00005912"/>
    </source>
</evidence>
<evidence type="ECO:0000256" key="2">
    <source>
        <dbReference type="ARBA" id="ARBA00022917"/>
    </source>
</evidence>
<dbReference type="EMBL" id="BIMN01000004">
    <property type="protein sequence ID" value="GCE63835.1"/>
    <property type="molecule type" value="Genomic_DNA"/>
</dbReference>
<dbReference type="InterPro" id="IPR036191">
    <property type="entry name" value="RRF_sf"/>
</dbReference>
<protein>
    <submittedName>
        <fullName evidence="4">Ribosome-recycling factor</fullName>
    </submittedName>
</protein>
<dbReference type="Proteomes" id="UP000324831">
    <property type="component" value="Unassembled WGS sequence"/>
</dbReference>
<comment type="similarity">
    <text evidence="1">Belongs to the RRF family.</text>
</comment>